<keyword evidence="3" id="KW-0677">Repeat</keyword>
<keyword evidence="7" id="KW-1185">Reference proteome</keyword>
<dbReference type="AlphaFoldDB" id="A0A660L2K8"/>
<evidence type="ECO:0000256" key="4">
    <source>
        <dbReference type="ARBA" id="ARBA00022969"/>
    </source>
</evidence>
<comment type="caution">
    <text evidence="6">The sequence shown here is derived from an EMBL/GenBank/DDBJ whole genome shotgun (WGS) entry which is preliminary data.</text>
</comment>
<gene>
    <name evidence="6" type="ORF">C7438_0817</name>
</gene>
<evidence type="ECO:0000256" key="3">
    <source>
        <dbReference type="ARBA" id="ARBA00022737"/>
    </source>
</evidence>
<protein>
    <recommendedName>
        <fullName evidence="2">Small, acid-soluble spore protein gamma-type</fullName>
    </recommendedName>
</protein>
<dbReference type="Pfam" id="PF04259">
    <property type="entry name" value="SASP_gamma"/>
    <property type="match status" value="1"/>
</dbReference>
<evidence type="ECO:0000256" key="5">
    <source>
        <dbReference type="SAM" id="MobiDB-lite"/>
    </source>
</evidence>
<keyword evidence="4" id="KW-0749">Sporulation</keyword>
<accession>A0A660L2K8</accession>
<organism evidence="6 7">
    <name type="scientific">Brockia lithotrophica</name>
    <dbReference type="NCBI Taxonomy" id="933949"/>
    <lineage>
        <taxon>Bacteria</taxon>
        <taxon>Bacillati</taxon>
        <taxon>Bacillota</taxon>
        <taxon>Bacilli</taxon>
        <taxon>Bacillales</taxon>
        <taxon>Bacillales Family X. Incertae Sedis</taxon>
        <taxon>Brockia</taxon>
    </lineage>
</organism>
<reference evidence="6 7" key="1">
    <citation type="submission" date="2018-10" db="EMBL/GenBank/DDBJ databases">
        <title>Genomic Encyclopedia of Type Strains, Phase IV (KMG-IV): sequencing the most valuable type-strain genomes for metagenomic binning, comparative biology and taxonomic classification.</title>
        <authorList>
            <person name="Goeker M."/>
        </authorList>
    </citation>
    <scope>NUCLEOTIDE SEQUENCE [LARGE SCALE GENOMIC DNA]</scope>
    <source>
        <strain evidence="6 7">DSM 22653</strain>
    </source>
</reference>
<feature type="region of interest" description="Disordered" evidence="5">
    <location>
        <begin position="1"/>
        <end position="58"/>
    </location>
</feature>
<dbReference type="InterPro" id="IPR006341">
    <property type="entry name" value="Spore_gamma"/>
</dbReference>
<name>A0A660L2K8_9BACL</name>
<dbReference type="RefSeq" id="WP_170143560.1">
    <property type="nucleotide sequence ID" value="NZ_RBIJ01000002.1"/>
</dbReference>
<evidence type="ECO:0000313" key="6">
    <source>
        <dbReference type="EMBL" id="RKQ85425.1"/>
    </source>
</evidence>
<dbReference type="EMBL" id="RBIJ01000002">
    <property type="protein sequence ID" value="RKQ85425.1"/>
    <property type="molecule type" value="Genomic_DNA"/>
</dbReference>
<dbReference type="Proteomes" id="UP000267019">
    <property type="component" value="Unassembled WGS sequence"/>
</dbReference>
<sequence>MGKKTQTGTDADAVKKKNQESMQKSRKPQGSALQEFGSDTDVNQVRQQNQAAEKNKKA</sequence>
<comment type="similarity">
    <text evidence="1">Belongs to the gamma-type SASP family.</text>
</comment>
<dbReference type="GO" id="GO:0030435">
    <property type="term" value="P:sporulation resulting in formation of a cellular spore"/>
    <property type="evidence" value="ECO:0007669"/>
    <property type="project" value="UniProtKB-KW"/>
</dbReference>
<evidence type="ECO:0000313" key="7">
    <source>
        <dbReference type="Proteomes" id="UP000267019"/>
    </source>
</evidence>
<evidence type="ECO:0000256" key="2">
    <source>
        <dbReference type="ARBA" id="ARBA00014721"/>
    </source>
</evidence>
<evidence type="ECO:0000256" key="1">
    <source>
        <dbReference type="ARBA" id="ARBA00006710"/>
    </source>
</evidence>
<dbReference type="NCBIfam" id="TIGR01442">
    <property type="entry name" value="SASP_gamma"/>
    <property type="match status" value="1"/>
</dbReference>
<feature type="compositionally biased region" description="Polar residues" evidence="5">
    <location>
        <begin position="40"/>
        <end position="52"/>
    </location>
</feature>
<proteinExistence type="inferred from homology"/>